<dbReference type="PANTHER" id="PTHR36918:SF1">
    <property type="entry name" value="PROTEIN-EXPORT PROTEIN SECB"/>
    <property type="match status" value="1"/>
</dbReference>
<dbReference type="SUPFAM" id="SSF54611">
    <property type="entry name" value="SecB-like"/>
    <property type="match status" value="1"/>
</dbReference>
<comment type="subcellular location">
    <subcellularLocation>
        <location evidence="6">Cytoplasm</location>
    </subcellularLocation>
</comment>
<evidence type="ECO:0000256" key="4">
    <source>
        <dbReference type="ARBA" id="ARBA00023010"/>
    </source>
</evidence>
<dbReference type="GO" id="GO:0005737">
    <property type="term" value="C:cytoplasm"/>
    <property type="evidence" value="ECO:0007669"/>
    <property type="project" value="UniProtKB-SubCell"/>
</dbReference>
<dbReference type="Proteomes" id="UP000516349">
    <property type="component" value="Chromosome"/>
</dbReference>
<dbReference type="GO" id="GO:0006457">
    <property type="term" value="P:protein folding"/>
    <property type="evidence" value="ECO:0007669"/>
    <property type="project" value="UniProtKB-UniRule"/>
</dbReference>
<dbReference type="InterPro" id="IPR003708">
    <property type="entry name" value="SecB"/>
</dbReference>
<name>A0A7H1NRV4_9PROT</name>
<organism evidence="8 9">
    <name type="scientific">Entomobacter blattae</name>
    <dbReference type="NCBI Taxonomy" id="2762277"/>
    <lineage>
        <taxon>Bacteria</taxon>
        <taxon>Pseudomonadati</taxon>
        <taxon>Pseudomonadota</taxon>
        <taxon>Alphaproteobacteria</taxon>
        <taxon>Acetobacterales</taxon>
        <taxon>Acetobacteraceae</taxon>
        <taxon>Entomobacter</taxon>
    </lineage>
</organism>
<gene>
    <name evidence="6 8" type="primary">secB</name>
    <name evidence="8" type="ORF">JGUZn3_12880</name>
</gene>
<dbReference type="Gene3D" id="3.10.420.10">
    <property type="entry name" value="SecB-like"/>
    <property type="match status" value="1"/>
</dbReference>
<protein>
    <recommendedName>
        <fullName evidence="6">Protein-export protein SecB</fullName>
    </recommendedName>
</protein>
<dbReference type="InterPro" id="IPR035958">
    <property type="entry name" value="SecB-like_sf"/>
</dbReference>
<dbReference type="PRINTS" id="PR01594">
    <property type="entry name" value="SECBCHAPRONE"/>
</dbReference>
<keyword evidence="6" id="KW-0963">Cytoplasm</keyword>
<evidence type="ECO:0000313" key="8">
    <source>
        <dbReference type="EMBL" id="QNT78514.1"/>
    </source>
</evidence>
<comment type="similarity">
    <text evidence="1 6">Belongs to the SecB family.</text>
</comment>
<feature type="compositionally biased region" description="Polar residues" evidence="7">
    <location>
        <begin position="26"/>
        <end position="40"/>
    </location>
</feature>
<sequence length="203" mass="22331">MPNSEKNNTKPDHTKAESVEDKKTKTNAQKGTKDTPQAEDQPQGAPALPLSINLQYVKDLSFEVPAGAEIFASLKTNPTIAINIDVQVSRLQETPMVFEVSLLLKTEANEAPEKEGGQPGRTVFLLELTYCAIVTLNNVANDMIEPILLVEVPRLIFPYARNILSDLTRDGGFPPVVLQPVDFVSLWQNKRNQLQQQPAAGQA</sequence>
<comment type="subunit">
    <text evidence="6">Homotetramer, a dimer of dimers. One homotetramer interacts with 1 SecA dimer.</text>
</comment>
<evidence type="ECO:0000256" key="3">
    <source>
        <dbReference type="ARBA" id="ARBA00022927"/>
    </source>
</evidence>
<evidence type="ECO:0000313" key="9">
    <source>
        <dbReference type="Proteomes" id="UP000516349"/>
    </source>
</evidence>
<dbReference type="GO" id="GO:0051262">
    <property type="term" value="P:protein tetramerization"/>
    <property type="evidence" value="ECO:0007669"/>
    <property type="project" value="InterPro"/>
</dbReference>
<keyword evidence="5 6" id="KW-0143">Chaperone</keyword>
<accession>A0A7H1NRV4</accession>
<dbReference type="RefSeq" id="WP_203412773.1">
    <property type="nucleotide sequence ID" value="NZ_CP060244.1"/>
</dbReference>
<keyword evidence="2 6" id="KW-0813">Transport</keyword>
<evidence type="ECO:0000256" key="5">
    <source>
        <dbReference type="ARBA" id="ARBA00023186"/>
    </source>
</evidence>
<dbReference type="Pfam" id="PF02556">
    <property type="entry name" value="SecB"/>
    <property type="match status" value="1"/>
</dbReference>
<feature type="compositionally biased region" description="Basic and acidic residues" evidence="7">
    <location>
        <begin position="7"/>
        <end position="24"/>
    </location>
</feature>
<evidence type="ECO:0000256" key="6">
    <source>
        <dbReference type="HAMAP-Rule" id="MF_00821"/>
    </source>
</evidence>
<dbReference type="NCBIfam" id="NF004392">
    <property type="entry name" value="PRK05751.1-3"/>
    <property type="match status" value="1"/>
</dbReference>
<keyword evidence="3 6" id="KW-0653">Protein transport</keyword>
<reference evidence="8 9" key="1">
    <citation type="submission" date="2020-08" db="EMBL/GenBank/DDBJ databases">
        <title>Complete genome sequence of Entomobacter blattae G55GP.</title>
        <authorList>
            <person name="Poehlein A."/>
            <person name="Guzman J."/>
            <person name="Daniel R."/>
            <person name="Vilcinskas A."/>
        </authorList>
    </citation>
    <scope>NUCLEOTIDE SEQUENCE [LARGE SCALE GENOMIC DNA]</scope>
    <source>
        <strain evidence="8 9">G55GP</strain>
    </source>
</reference>
<keyword evidence="9" id="KW-1185">Reference proteome</keyword>
<keyword evidence="4 6" id="KW-0811">Translocation</keyword>
<feature type="region of interest" description="Disordered" evidence="7">
    <location>
        <begin position="1"/>
        <end position="46"/>
    </location>
</feature>
<dbReference type="PANTHER" id="PTHR36918">
    <property type="match status" value="1"/>
</dbReference>
<comment type="function">
    <text evidence="6">One of the proteins required for the normal export of preproteins out of the cell cytoplasm. It is a molecular chaperone that binds to a subset of precursor proteins, maintaining them in a translocation-competent state. It also specifically binds to its receptor SecA.</text>
</comment>
<evidence type="ECO:0000256" key="2">
    <source>
        <dbReference type="ARBA" id="ARBA00022448"/>
    </source>
</evidence>
<evidence type="ECO:0000256" key="7">
    <source>
        <dbReference type="SAM" id="MobiDB-lite"/>
    </source>
</evidence>
<dbReference type="HAMAP" id="MF_00821">
    <property type="entry name" value="SecB"/>
    <property type="match status" value="1"/>
</dbReference>
<dbReference type="EMBL" id="CP060244">
    <property type="protein sequence ID" value="QNT78514.1"/>
    <property type="molecule type" value="Genomic_DNA"/>
</dbReference>
<dbReference type="KEGG" id="ebla:JGUZn3_12880"/>
<proteinExistence type="inferred from homology"/>
<dbReference type="GO" id="GO:0051082">
    <property type="term" value="F:unfolded protein binding"/>
    <property type="evidence" value="ECO:0007669"/>
    <property type="project" value="InterPro"/>
</dbReference>
<evidence type="ECO:0000256" key="1">
    <source>
        <dbReference type="ARBA" id="ARBA00009990"/>
    </source>
</evidence>
<dbReference type="AlphaFoldDB" id="A0A7H1NRV4"/>
<dbReference type="GO" id="GO:0015031">
    <property type="term" value="P:protein transport"/>
    <property type="evidence" value="ECO:0007669"/>
    <property type="project" value="UniProtKB-UniRule"/>
</dbReference>